<evidence type="ECO:0000313" key="9">
    <source>
        <dbReference type="Ensembl" id="ENSVKKP00000003473.1"/>
    </source>
</evidence>
<dbReference type="GO" id="GO:0006508">
    <property type="term" value="P:proteolysis"/>
    <property type="evidence" value="ECO:0007669"/>
    <property type="project" value="UniProtKB-KW"/>
</dbReference>
<dbReference type="GO" id="GO:0004252">
    <property type="term" value="F:serine-type endopeptidase activity"/>
    <property type="evidence" value="ECO:0007669"/>
    <property type="project" value="InterPro"/>
</dbReference>
<keyword evidence="2" id="KW-0800">Toxin</keyword>
<dbReference type="AlphaFoldDB" id="A0A8D2J2M0"/>
<accession>A0A8D2J2M0</accession>
<protein>
    <recommendedName>
        <fullName evidence="8">Peptidase S1 domain-containing protein</fullName>
    </recommendedName>
</protein>
<keyword evidence="10" id="KW-1185">Reference proteome</keyword>
<evidence type="ECO:0000256" key="3">
    <source>
        <dbReference type="ARBA" id="ARBA00022670"/>
    </source>
</evidence>
<evidence type="ECO:0000259" key="8">
    <source>
        <dbReference type="PROSITE" id="PS50240"/>
    </source>
</evidence>
<dbReference type="SUPFAM" id="SSF50494">
    <property type="entry name" value="Trypsin-like serine proteases"/>
    <property type="match status" value="1"/>
</dbReference>
<reference evidence="9" key="1">
    <citation type="submission" date="2025-08" db="UniProtKB">
        <authorList>
            <consortium name="Ensembl"/>
        </authorList>
    </citation>
    <scope>IDENTIFICATION</scope>
</reference>
<dbReference type="InterPro" id="IPR001314">
    <property type="entry name" value="Peptidase_S1A"/>
</dbReference>
<dbReference type="Proteomes" id="UP000694545">
    <property type="component" value="Unplaced"/>
</dbReference>
<dbReference type="Ensembl" id="ENSVKKT00000003569.1">
    <property type="protein sequence ID" value="ENSVKKP00000003473.1"/>
    <property type="gene ID" value="ENSVKKG00000002681.1"/>
</dbReference>
<dbReference type="Gene3D" id="2.40.10.10">
    <property type="entry name" value="Trypsin-like serine proteases"/>
    <property type="match status" value="2"/>
</dbReference>
<dbReference type="InterPro" id="IPR033116">
    <property type="entry name" value="TRYPSIN_SER"/>
</dbReference>
<reference evidence="9" key="2">
    <citation type="submission" date="2025-09" db="UniProtKB">
        <authorList>
            <consortium name="Ensembl"/>
        </authorList>
    </citation>
    <scope>IDENTIFICATION</scope>
</reference>
<dbReference type="InterPro" id="IPR043504">
    <property type="entry name" value="Peptidase_S1_PA_chymotrypsin"/>
</dbReference>
<comment type="similarity">
    <text evidence="1">Belongs to the peptidase S1 family. Snake venom subfamily.</text>
</comment>
<dbReference type="PRINTS" id="PR00722">
    <property type="entry name" value="CHYMOTRYPSIN"/>
</dbReference>
<name>A0A8D2J2M0_VARKO</name>
<evidence type="ECO:0000313" key="10">
    <source>
        <dbReference type="Proteomes" id="UP000694545"/>
    </source>
</evidence>
<dbReference type="InterPro" id="IPR050127">
    <property type="entry name" value="Serine_Proteases_S1"/>
</dbReference>
<dbReference type="SMART" id="SM00020">
    <property type="entry name" value="Tryp_SPc"/>
    <property type="match status" value="1"/>
</dbReference>
<keyword evidence="6" id="KW-1015">Disulfide bond</keyword>
<dbReference type="InterPro" id="IPR018114">
    <property type="entry name" value="TRYPSIN_HIS"/>
</dbReference>
<dbReference type="PROSITE" id="PS00135">
    <property type="entry name" value="TRYPSIN_SER"/>
    <property type="match status" value="1"/>
</dbReference>
<dbReference type="GO" id="GO:0090729">
    <property type="term" value="F:toxin activity"/>
    <property type="evidence" value="ECO:0007669"/>
    <property type="project" value="UniProtKB-KW"/>
</dbReference>
<dbReference type="PANTHER" id="PTHR24264:SF72">
    <property type="entry name" value="TRYPSIN"/>
    <property type="match status" value="1"/>
</dbReference>
<evidence type="ECO:0000256" key="6">
    <source>
        <dbReference type="ARBA" id="ARBA00023157"/>
    </source>
</evidence>
<dbReference type="CDD" id="cd00190">
    <property type="entry name" value="Tryp_SPc"/>
    <property type="match status" value="1"/>
</dbReference>
<dbReference type="FunFam" id="2.40.10.10:FF:000010">
    <property type="entry name" value="Kallikrein related peptidase 11"/>
    <property type="match status" value="1"/>
</dbReference>
<keyword evidence="5 7" id="KW-0720">Serine protease</keyword>
<gene>
    <name evidence="9" type="primary">LOC123019401</name>
</gene>
<evidence type="ECO:0000256" key="2">
    <source>
        <dbReference type="ARBA" id="ARBA00022656"/>
    </source>
</evidence>
<sequence length="268" mass="29878">MRKTIELSGGVISFRYSSGRHWCPPEHDGQECPEDEHPWLVQLYNFEEPYCAGTLLNSDWIITAAHCYLQDEIRVKLGVHNQDVPRGDEAWRVSVGTFCYPDSASTTSSTCADHKDDIMLIKLNSSVTYNKHISPLSLPDYASPVGTYCTVMGWGSITTSPDTYPNVPHCVSIKMLKNHFCQDAYPWWSMTDNMFCAGFLEGEKDSCRGDSGGPLVCDGQLQGIVSLGGYPCGEPLQPGIYTKVYSYLQWIQNILDPVANSPDRSKLD</sequence>
<dbReference type="PROSITE" id="PS50240">
    <property type="entry name" value="TRYPSIN_DOM"/>
    <property type="match status" value="1"/>
</dbReference>
<dbReference type="GO" id="GO:0005615">
    <property type="term" value="C:extracellular space"/>
    <property type="evidence" value="ECO:0007669"/>
    <property type="project" value="TreeGrafter"/>
</dbReference>
<evidence type="ECO:0000256" key="4">
    <source>
        <dbReference type="ARBA" id="ARBA00022801"/>
    </source>
</evidence>
<dbReference type="PANTHER" id="PTHR24264">
    <property type="entry name" value="TRYPSIN-RELATED"/>
    <property type="match status" value="1"/>
</dbReference>
<evidence type="ECO:0000256" key="1">
    <source>
        <dbReference type="ARBA" id="ARBA00009228"/>
    </source>
</evidence>
<proteinExistence type="inferred from homology"/>
<keyword evidence="4 7" id="KW-0378">Hydrolase</keyword>
<evidence type="ECO:0000256" key="7">
    <source>
        <dbReference type="RuleBase" id="RU363034"/>
    </source>
</evidence>
<dbReference type="PROSITE" id="PS00134">
    <property type="entry name" value="TRYPSIN_HIS"/>
    <property type="match status" value="1"/>
</dbReference>
<feature type="domain" description="Peptidase S1" evidence="8">
    <location>
        <begin position="7"/>
        <end position="256"/>
    </location>
</feature>
<keyword evidence="3 7" id="KW-0645">Protease</keyword>
<dbReference type="InterPro" id="IPR001254">
    <property type="entry name" value="Trypsin_dom"/>
</dbReference>
<dbReference type="InterPro" id="IPR009003">
    <property type="entry name" value="Peptidase_S1_PA"/>
</dbReference>
<evidence type="ECO:0000256" key="5">
    <source>
        <dbReference type="ARBA" id="ARBA00022825"/>
    </source>
</evidence>
<organism evidence="9 10">
    <name type="scientific">Varanus komodoensis</name>
    <name type="common">Komodo dragon</name>
    <dbReference type="NCBI Taxonomy" id="61221"/>
    <lineage>
        <taxon>Eukaryota</taxon>
        <taxon>Metazoa</taxon>
        <taxon>Chordata</taxon>
        <taxon>Craniata</taxon>
        <taxon>Vertebrata</taxon>
        <taxon>Euteleostomi</taxon>
        <taxon>Lepidosauria</taxon>
        <taxon>Squamata</taxon>
        <taxon>Bifurcata</taxon>
        <taxon>Unidentata</taxon>
        <taxon>Episquamata</taxon>
        <taxon>Toxicofera</taxon>
        <taxon>Anguimorpha</taxon>
        <taxon>Paleoanguimorpha</taxon>
        <taxon>Varanoidea</taxon>
        <taxon>Varanidae</taxon>
        <taxon>Varanus</taxon>
    </lineage>
</organism>
<dbReference type="Pfam" id="PF00089">
    <property type="entry name" value="Trypsin"/>
    <property type="match status" value="1"/>
</dbReference>